<dbReference type="HOGENOM" id="CLU_1092652_0_0_0"/>
<dbReference type="InterPro" id="IPR009057">
    <property type="entry name" value="Homeodomain-like_sf"/>
</dbReference>
<feature type="domain" description="HTH tetR-type" evidence="3">
    <location>
        <begin position="15"/>
        <end position="75"/>
    </location>
</feature>
<dbReference type="PANTHER" id="PTHR43479">
    <property type="entry name" value="ACREF/ENVCD OPERON REPRESSOR-RELATED"/>
    <property type="match status" value="1"/>
</dbReference>
<sequence>MEKEYTLSLRERKHAQTKIALAEAVMERLKAKRLEDISVKEVCETIPVSEVTFYNYFPQKTDVLVYILQLWRLEMEWHLLEWEEEKSNLEMIEAYFDLAAQSFEEYPGVLSETIAYFTQKRGCIHFDDLSIAEKILAFPKLPGIEEIQLPSNPKDKKFFEKYARRAVAAEELPSNTDVELVTHSVEALFIGSIMAFHLEQPTFIRPLCQNTLKIFWKGLWQNAKDEAAASMSGNLQLAFN</sequence>
<dbReference type="InterPro" id="IPR050624">
    <property type="entry name" value="HTH-type_Tx_Regulator"/>
</dbReference>
<dbReference type="GO" id="GO:0003677">
    <property type="term" value="F:DNA binding"/>
    <property type="evidence" value="ECO:0007669"/>
    <property type="project" value="UniProtKB-UniRule"/>
</dbReference>
<dbReference type="PROSITE" id="PS50977">
    <property type="entry name" value="HTH_TETR_2"/>
    <property type="match status" value="1"/>
</dbReference>
<dbReference type="Gene3D" id="1.10.357.10">
    <property type="entry name" value="Tetracycline Repressor, domain 2"/>
    <property type="match status" value="1"/>
</dbReference>
<evidence type="ECO:0000313" key="4">
    <source>
        <dbReference type="EMBL" id="GAK55859.1"/>
    </source>
</evidence>
<accession>A0A081BU54</accession>
<dbReference type="eggNOG" id="COG1309">
    <property type="taxonomic scope" value="Bacteria"/>
</dbReference>
<keyword evidence="5" id="KW-1185">Reference proteome</keyword>
<proteinExistence type="predicted"/>
<dbReference type="Proteomes" id="UP000030661">
    <property type="component" value="Unassembled WGS sequence"/>
</dbReference>
<evidence type="ECO:0000259" key="3">
    <source>
        <dbReference type="PROSITE" id="PS50977"/>
    </source>
</evidence>
<dbReference type="EMBL" id="DF820464">
    <property type="protein sequence ID" value="GAK55859.1"/>
    <property type="molecule type" value="Genomic_DNA"/>
</dbReference>
<name>A0A081BU54_VECG1</name>
<dbReference type="PANTHER" id="PTHR43479:SF11">
    <property type="entry name" value="ACREF_ENVCD OPERON REPRESSOR-RELATED"/>
    <property type="match status" value="1"/>
</dbReference>
<dbReference type="InterPro" id="IPR001647">
    <property type="entry name" value="HTH_TetR"/>
</dbReference>
<feature type="DNA-binding region" description="H-T-H motif" evidence="2">
    <location>
        <begin position="38"/>
        <end position="57"/>
    </location>
</feature>
<reference evidence="4" key="1">
    <citation type="journal article" date="2015" name="PeerJ">
        <title>First genomic representation of candidate bacterial phylum KSB3 points to enhanced environmental sensing as a trigger of wastewater bulking.</title>
        <authorList>
            <person name="Sekiguchi Y."/>
            <person name="Ohashi A."/>
            <person name="Parks D.H."/>
            <person name="Yamauchi T."/>
            <person name="Tyson G.W."/>
            <person name="Hugenholtz P."/>
        </authorList>
    </citation>
    <scope>NUCLEOTIDE SEQUENCE [LARGE SCALE GENOMIC DNA]</scope>
</reference>
<organism evidence="4">
    <name type="scientific">Vecturithrix granuli</name>
    <dbReference type="NCBI Taxonomy" id="1499967"/>
    <lineage>
        <taxon>Bacteria</taxon>
        <taxon>Candidatus Moduliflexota</taxon>
        <taxon>Candidatus Vecturitrichia</taxon>
        <taxon>Candidatus Vecturitrichales</taxon>
        <taxon>Candidatus Vecturitrichaceae</taxon>
        <taxon>Candidatus Vecturithrix</taxon>
    </lineage>
</organism>
<evidence type="ECO:0000256" key="1">
    <source>
        <dbReference type="ARBA" id="ARBA00023125"/>
    </source>
</evidence>
<evidence type="ECO:0000313" key="5">
    <source>
        <dbReference type="Proteomes" id="UP000030661"/>
    </source>
</evidence>
<keyword evidence="1 2" id="KW-0238">DNA-binding</keyword>
<gene>
    <name evidence="4" type="ORF">U27_02820</name>
</gene>
<protein>
    <recommendedName>
        <fullName evidence="3">HTH tetR-type domain-containing protein</fullName>
    </recommendedName>
</protein>
<dbReference type="SUPFAM" id="SSF46689">
    <property type="entry name" value="Homeodomain-like"/>
    <property type="match status" value="1"/>
</dbReference>
<dbReference type="STRING" id="1499967.U27_02820"/>
<dbReference type="AlphaFoldDB" id="A0A081BU54"/>
<evidence type="ECO:0000256" key="2">
    <source>
        <dbReference type="PROSITE-ProRule" id="PRU00335"/>
    </source>
</evidence>